<sequence>MIIVQCTKKLAGELNAPFLSEKPQQANPLYCWHAHIFTYNRRKCVLVMNNSTRYNFMMYGLVKSDFTHFGELLVKHISENMLADEIDQALVNRYLDNVGESSYAPTSDRSIVSQINEMVSVAQQIMEMNMAKTGDLGINKVNRFMNKYIFMKLPKLYSAETMRDELLSLS</sequence>
<accession>A0ABN8GWZ0</accession>
<reference evidence="2" key="1">
    <citation type="submission" date="2022-01" db="EMBL/GenBank/DDBJ databases">
        <authorList>
            <person name="Criscuolo A."/>
        </authorList>
    </citation>
    <scope>NUCLEOTIDE SEQUENCE</scope>
    <source>
        <strain evidence="2">CIP111893</strain>
    </source>
</reference>
<dbReference type="Pfam" id="PF22016">
    <property type="entry name" value="DUF6933"/>
    <property type="match status" value="1"/>
</dbReference>
<proteinExistence type="predicted"/>
<evidence type="ECO:0000259" key="1">
    <source>
        <dbReference type="Pfam" id="PF22016"/>
    </source>
</evidence>
<evidence type="ECO:0000313" key="2">
    <source>
        <dbReference type="EMBL" id="CAH1214367.1"/>
    </source>
</evidence>
<keyword evidence="3" id="KW-1185">Reference proteome</keyword>
<organism evidence="2 3">
    <name type="scientific">Paenibacillus plantiphilus</name>
    <dbReference type="NCBI Taxonomy" id="2905650"/>
    <lineage>
        <taxon>Bacteria</taxon>
        <taxon>Bacillati</taxon>
        <taxon>Bacillota</taxon>
        <taxon>Bacilli</taxon>
        <taxon>Bacillales</taxon>
        <taxon>Paenibacillaceae</taxon>
        <taxon>Paenibacillus</taxon>
    </lineage>
</organism>
<dbReference type="EMBL" id="CAKMMF010000023">
    <property type="protein sequence ID" value="CAH1214367.1"/>
    <property type="molecule type" value="Genomic_DNA"/>
</dbReference>
<comment type="caution">
    <text evidence="2">The sequence shown here is derived from an EMBL/GenBank/DDBJ whole genome shotgun (WGS) entry which is preliminary data.</text>
</comment>
<gene>
    <name evidence="2" type="ORF">PAECIP111893_03788</name>
</gene>
<dbReference type="RefSeq" id="WP_236344151.1">
    <property type="nucleotide sequence ID" value="NZ_CAKMMF010000023.1"/>
</dbReference>
<feature type="domain" description="DUF6933" evidence="1">
    <location>
        <begin position="3"/>
        <end position="157"/>
    </location>
</feature>
<dbReference type="Proteomes" id="UP000838686">
    <property type="component" value="Unassembled WGS sequence"/>
</dbReference>
<name>A0ABN8GWZ0_9BACL</name>
<protein>
    <recommendedName>
        <fullName evidence="1">DUF6933 domain-containing protein</fullName>
    </recommendedName>
</protein>
<dbReference type="InterPro" id="IPR053864">
    <property type="entry name" value="DUF6933"/>
</dbReference>
<evidence type="ECO:0000313" key="3">
    <source>
        <dbReference type="Proteomes" id="UP000838686"/>
    </source>
</evidence>